<evidence type="ECO:0000313" key="2">
    <source>
        <dbReference type="EMBL" id="MFD2237340.1"/>
    </source>
</evidence>
<dbReference type="PANTHER" id="PTHR48079:SF6">
    <property type="entry name" value="NAD(P)-BINDING DOMAIN-CONTAINING PROTEIN-RELATED"/>
    <property type="match status" value="1"/>
</dbReference>
<evidence type="ECO:0000259" key="1">
    <source>
        <dbReference type="Pfam" id="PF01370"/>
    </source>
</evidence>
<dbReference type="RefSeq" id="WP_209736956.1">
    <property type="nucleotide sequence ID" value="NZ_CP072611.1"/>
</dbReference>
<dbReference type="Proteomes" id="UP001597371">
    <property type="component" value="Unassembled WGS sequence"/>
</dbReference>
<dbReference type="PANTHER" id="PTHR48079">
    <property type="entry name" value="PROTEIN YEEZ"/>
    <property type="match status" value="1"/>
</dbReference>
<organism evidence="2 3">
    <name type="scientific">Aureimonas populi</name>
    <dbReference type="NCBI Taxonomy" id="1701758"/>
    <lineage>
        <taxon>Bacteria</taxon>
        <taxon>Pseudomonadati</taxon>
        <taxon>Pseudomonadota</taxon>
        <taxon>Alphaproteobacteria</taxon>
        <taxon>Hyphomicrobiales</taxon>
        <taxon>Aurantimonadaceae</taxon>
        <taxon>Aureimonas</taxon>
    </lineage>
</organism>
<reference evidence="3" key="1">
    <citation type="journal article" date="2019" name="Int. J. Syst. Evol. Microbiol.">
        <title>The Global Catalogue of Microorganisms (GCM) 10K type strain sequencing project: providing services to taxonomists for standard genome sequencing and annotation.</title>
        <authorList>
            <consortium name="The Broad Institute Genomics Platform"/>
            <consortium name="The Broad Institute Genome Sequencing Center for Infectious Disease"/>
            <person name="Wu L."/>
            <person name="Ma J."/>
        </authorList>
    </citation>
    <scope>NUCLEOTIDE SEQUENCE [LARGE SCALE GENOMIC DNA]</scope>
    <source>
        <strain evidence="3">ZS-35-S2</strain>
    </source>
</reference>
<comment type="caution">
    <text evidence="2">The sequence shown here is derived from an EMBL/GenBank/DDBJ whole genome shotgun (WGS) entry which is preliminary data.</text>
</comment>
<feature type="domain" description="NAD-dependent epimerase/dehydratase" evidence="1">
    <location>
        <begin position="6"/>
        <end position="228"/>
    </location>
</feature>
<dbReference type="Gene3D" id="3.40.50.720">
    <property type="entry name" value="NAD(P)-binding Rossmann-like Domain"/>
    <property type="match status" value="1"/>
</dbReference>
<evidence type="ECO:0000313" key="3">
    <source>
        <dbReference type="Proteomes" id="UP001597371"/>
    </source>
</evidence>
<dbReference type="InterPro" id="IPR001509">
    <property type="entry name" value="Epimerase_deHydtase"/>
</dbReference>
<dbReference type="InterPro" id="IPR051783">
    <property type="entry name" value="NAD(P)-dependent_oxidoreduct"/>
</dbReference>
<name>A0ABW5CMA1_9HYPH</name>
<keyword evidence="3" id="KW-1185">Reference proteome</keyword>
<gene>
    <name evidence="2" type="ORF">ACFSKQ_07660</name>
</gene>
<proteinExistence type="predicted"/>
<dbReference type="InterPro" id="IPR036291">
    <property type="entry name" value="NAD(P)-bd_dom_sf"/>
</dbReference>
<dbReference type="SUPFAM" id="SSF51735">
    <property type="entry name" value="NAD(P)-binding Rossmann-fold domains"/>
    <property type="match status" value="1"/>
</dbReference>
<dbReference type="Pfam" id="PF01370">
    <property type="entry name" value="Epimerase"/>
    <property type="match status" value="1"/>
</dbReference>
<accession>A0ABW5CMA1</accession>
<dbReference type="EMBL" id="JBHUIJ010000008">
    <property type="protein sequence ID" value="MFD2237340.1"/>
    <property type="molecule type" value="Genomic_DNA"/>
</dbReference>
<protein>
    <submittedName>
        <fullName evidence="2">NAD-dependent epimerase/dehydratase family protein</fullName>
    </submittedName>
</protein>
<sequence>MTRHAFIIGGTGQIGRALAAELLDHGWRVTLSSRGGRARPEELVRRGAALVMLDRDEPGALARALAGGADAVIDTVAFTPSHADQLLEVEGDAGALVVISSCSVYRDDAGRTLDEAARKGFPDFPAPLLETQSTVEPGPQTYSTRKVAVERRLLDHAGGPLTIVRPGAVHGPYSAHPREWWFVKRMLDRRSSIPLGHGGRSRFHTTAVANIAALVRAALDRGGSHILNAADPEALTVAEIGAAIASRLGYEGEIRLFDGPPQTTQSGVGRSPWSVPAPFTLSTEAAQAVGYRPAMGYRESVHAVCDWLMEEGGENWRKRFPVLASYPYELFDYAAEDRFLATGIL</sequence>